<evidence type="ECO:0000313" key="2">
    <source>
        <dbReference type="Proteomes" id="UP000033452"/>
    </source>
</evidence>
<protein>
    <submittedName>
        <fullName evidence="1">Uncharacterized protein</fullName>
    </submittedName>
</protein>
<dbReference type="EMBL" id="JXYA01000002">
    <property type="protein sequence ID" value="KJZ13157.1"/>
    <property type="molecule type" value="Genomic_DNA"/>
</dbReference>
<dbReference type="Proteomes" id="UP000033452">
    <property type="component" value="Unassembled WGS sequence"/>
</dbReference>
<reference evidence="1 2" key="1">
    <citation type="journal article" date="2015" name="BMC Genomics">
        <title>Genome mining reveals unlocked bioactive potential of marine Gram-negative bacteria.</title>
        <authorList>
            <person name="Machado H."/>
            <person name="Sonnenschein E.C."/>
            <person name="Melchiorsen J."/>
            <person name="Gram L."/>
        </authorList>
    </citation>
    <scope>NUCLEOTIDE SEQUENCE [LARGE SCALE GENOMIC DNA]</scope>
    <source>
        <strain evidence="1 2">S2471</strain>
    </source>
</reference>
<comment type="caution">
    <text evidence="1">The sequence shown here is derived from an EMBL/GenBank/DDBJ whole genome shotgun (WGS) entry which is preliminary data.</text>
</comment>
<name>A0A0F4R2Y2_9GAMM</name>
<proteinExistence type="predicted"/>
<evidence type="ECO:0000313" key="1">
    <source>
        <dbReference type="EMBL" id="KJZ13157.1"/>
    </source>
</evidence>
<keyword evidence="2" id="KW-1185">Reference proteome</keyword>
<dbReference type="RefSeq" id="WP_046003313.1">
    <property type="nucleotide sequence ID" value="NZ_JXYA01000002.1"/>
</dbReference>
<organism evidence="1 2">
    <name type="scientific">Pseudoalteromonas rubra</name>
    <dbReference type="NCBI Taxonomy" id="43658"/>
    <lineage>
        <taxon>Bacteria</taxon>
        <taxon>Pseudomonadati</taxon>
        <taxon>Pseudomonadota</taxon>
        <taxon>Gammaproteobacteria</taxon>
        <taxon>Alteromonadales</taxon>
        <taxon>Pseudoalteromonadaceae</taxon>
        <taxon>Pseudoalteromonas</taxon>
    </lineage>
</organism>
<gene>
    <name evidence="1" type="ORF">TW77_02180</name>
</gene>
<dbReference type="AlphaFoldDB" id="A0A0F4R2Y2"/>
<accession>A0A0F4R2Y2</accession>
<dbReference type="PATRIC" id="fig|43658.5.peg.450"/>
<sequence>MSKNIHQVTQELIAAAEKQISISKSPSFTCSVEINGGSLSVEEEEQIRNELVYHFADFGELLIEIDVNLVRNFFTLQVTRRANFFDSSPTT</sequence>